<evidence type="ECO:0000256" key="1">
    <source>
        <dbReference type="ARBA" id="ARBA00001974"/>
    </source>
</evidence>
<dbReference type="SUPFAM" id="SSF51905">
    <property type="entry name" value="FAD/NAD(P)-binding domain"/>
    <property type="match status" value="1"/>
</dbReference>
<dbReference type="AlphaFoldDB" id="A0A6J7CLL7"/>
<proteinExistence type="predicted"/>
<accession>A0A6J7CLL7</accession>
<dbReference type="GO" id="GO:0008202">
    <property type="term" value="P:steroid metabolic process"/>
    <property type="evidence" value="ECO:0007669"/>
    <property type="project" value="UniProtKB-ARBA"/>
</dbReference>
<keyword evidence="2" id="KW-0285">Flavoprotein</keyword>
<dbReference type="GO" id="GO:0016491">
    <property type="term" value="F:oxidoreductase activity"/>
    <property type="evidence" value="ECO:0007669"/>
    <property type="project" value="UniProtKB-KW"/>
</dbReference>
<evidence type="ECO:0000256" key="2">
    <source>
        <dbReference type="ARBA" id="ARBA00022630"/>
    </source>
</evidence>
<organism evidence="6">
    <name type="scientific">freshwater metagenome</name>
    <dbReference type="NCBI Taxonomy" id="449393"/>
    <lineage>
        <taxon>unclassified sequences</taxon>
        <taxon>metagenomes</taxon>
        <taxon>ecological metagenomes</taxon>
    </lineage>
</organism>
<dbReference type="InterPro" id="IPR050315">
    <property type="entry name" value="FAD-oxidoreductase_2"/>
</dbReference>
<dbReference type="SUPFAM" id="SSF56425">
    <property type="entry name" value="Succinate dehydrogenase/fumarate reductase flavoprotein, catalytic domain"/>
    <property type="match status" value="1"/>
</dbReference>
<dbReference type="InterPro" id="IPR003953">
    <property type="entry name" value="FAD-dep_OxRdtase_2_FAD-bd"/>
</dbReference>
<keyword evidence="3" id="KW-0274">FAD</keyword>
<evidence type="ECO:0000259" key="5">
    <source>
        <dbReference type="Pfam" id="PF00890"/>
    </source>
</evidence>
<evidence type="ECO:0000313" key="6">
    <source>
        <dbReference type="EMBL" id="CAB4858756.1"/>
    </source>
</evidence>
<dbReference type="PANTHER" id="PTHR43400:SF10">
    <property type="entry name" value="3-OXOSTEROID 1-DEHYDROGENASE"/>
    <property type="match status" value="1"/>
</dbReference>
<keyword evidence="4" id="KW-0560">Oxidoreductase</keyword>
<sequence>MNSSISTAPPNAAYDVVVLGSGAGGLVAALAATGEGASVAVFEKAPLLGGSTAISGGVSWVPVNHLQDALGIEDSREDALDYLASLSLGRMDPLMAEAFVDGARETFEWLDATTELEFTIVPSYPDYHPENPGGRPHGGRSLDPGLFSYLTLGPWAEKVSKSRRSAHLQITDTTLGGGTGLLDDQTKAYREAHDLRGCGAGLVGPLIAALIERGVHLSVNACATDLVISEGRVSGVMVSIDGIATSVTARRGVILATGGFEWNPDLVRTFLRGPMTSPAGVPTNTGDGLLMAMRAGAGLGNMAQAWWVPTVEIPGDTAFGRQRANLVNRERTVPGSILVNGKGQRFTNEASNYNALGGAFHQLDAADFAYRNLPCWLIFDGRHARMYGSFGTPPGAPIADWITRATSVRDLAATLGIDPTELERTVERWNGFVDRGDDEDFGRGASAYDRWSGDGDQRFEIESTLGRIDESPFYAVEVHSGTLGTSGGPRIDTSGRVLDTAGEVIPGLYAAGNVAAAPTAMAYGGAGGTLGPIMVFGRKAGRAAALD</sequence>
<dbReference type="InterPro" id="IPR036188">
    <property type="entry name" value="FAD/NAD-bd_sf"/>
</dbReference>
<protein>
    <submittedName>
        <fullName evidence="6">Unannotated protein</fullName>
    </submittedName>
</protein>
<name>A0A6J7CLL7_9ZZZZ</name>
<dbReference type="Pfam" id="PF00890">
    <property type="entry name" value="FAD_binding_2"/>
    <property type="match status" value="1"/>
</dbReference>
<dbReference type="InterPro" id="IPR027477">
    <property type="entry name" value="Succ_DH/fumarate_Rdtase_cat_sf"/>
</dbReference>
<reference evidence="6" key="1">
    <citation type="submission" date="2020-05" db="EMBL/GenBank/DDBJ databases">
        <authorList>
            <person name="Chiriac C."/>
            <person name="Salcher M."/>
            <person name="Ghai R."/>
            <person name="Kavagutti S V."/>
        </authorList>
    </citation>
    <scope>NUCLEOTIDE SEQUENCE</scope>
</reference>
<evidence type="ECO:0000256" key="3">
    <source>
        <dbReference type="ARBA" id="ARBA00022827"/>
    </source>
</evidence>
<dbReference type="Gene3D" id="3.50.50.60">
    <property type="entry name" value="FAD/NAD(P)-binding domain"/>
    <property type="match status" value="2"/>
</dbReference>
<gene>
    <name evidence="6" type="ORF">UFOPK3402_00094</name>
</gene>
<dbReference type="PRINTS" id="PR00411">
    <property type="entry name" value="PNDRDTASEI"/>
</dbReference>
<dbReference type="PANTHER" id="PTHR43400">
    <property type="entry name" value="FUMARATE REDUCTASE"/>
    <property type="match status" value="1"/>
</dbReference>
<dbReference type="EMBL" id="CAFBLS010000006">
    <property type="protein sequence ID" value="CAB4858756.1"/>
    <property type="molecule type" value="Genomic_DNA"/>
</dbReference>
<comment type="cofactor">
    <cofactor evidence="1">
        <name>FAD</name>
        <dbReference type="ChEBI" id="CHEBI:57692"/>
    </cofactor>
</comment>
<evidence type="ECO:0000256" key="4">
    <source>
        <dbReference type="ARBA" id="ARBA00023002"/>
    </source>
</evidence>
<feature type="domain" description="FAD-dependent oxidoreductase 2 FAD-binding" evidence="5">
    <location>
        <begin position="15"/>
        <end position="530"/>
    </location>
</feature>